<dbReference type="HOGENOM" id="CLU_045011_14_1_1"/>
<dbReference type="SFLD" id="SFLDG01129">
    <property type="entry name" value="C1.5:_HAD__Beta-PGM__Phosphata"/>
    <property type="match status" value="1"/>
</dbReference>
<dbReference type="Pfam" id="PF00702">
    <property type="entry name" value="Hydrolase"/>
    <property type="match status" value="1"/>
</dbReference>
<organism evidence="5 6">
    <name type="scientific">Piloderma croceum (strain F 1598)</name>
    <dbReference type="NCBI Taxonomy" id="765440"/>
    <lineage>
        <taxon>Eukaryota</taxon>
        <taxon>Fungi</taxon>
        <taxon>Dikarya</taxon>
        <taxon>Basidiomycota</taxon>
        <taxon>Agaricomycotina</taxon>
        <taxon>Agaricomycetes</taxon>
        <taxon>Agaricomycetidae</taxon>
        <taxon>Atheliales</taxon>
        <taxon>Atheliaceae</taxon>
        <taxon>Piloderma</taxon>
    </lineage>
</organism>
<evidence type="ECO:0000313" key="5">
    <source>
        <dbReference type="EMBL" id="KIM72324.1"/>
    </source>
</evidence>
<dbReference type="Gene3D" id="1.10.150.240">
    <property type="entry name" value="Putative phosphatase, domain 2"/>
    <property type="match status" value="1"/>
</dbReference>
<evidence type="ECO:0000256" key="2">
    <source>
        <dbReference type="ARBA" id="ARBA00022723"/>
    </source>
</evidence>
<reference evidence="5 6" key="1">
    <citation type="submission" date="2014-04" db="EMBL/GenBank/DDBJ databases">
        <authorList>
            <consortium name="DOE Joint Genome Institute"/>
            <person name="Kuo A."/>
            <person name="Tarkka M."/>
            <person name="Buscot F."/>
            <person name="Kohler A."/>
            <person name="Nagy L.G."/>
            <person name="Floudas D."/>
            <person name="Copeland A."/>
            <person name="Barry K.W."/>
            <person name="Cichocki N."/>
            <person name="Veneault-Fourrey C."/>
            <person name="LaButti K."/>
            <person name="Lindquist E.A."/>
            <person name="Lipzen A."/>
            <person name="Lundell T."/>
            <person name="Morin E."/>
            <person name="Murat C."/>
            <person name="Sun H."/>
            <person name="Tunlid A."/>
            <person name="Henrissat B."/>
            <person name="Grigoriev I.V."/>
            <person name="Hibbett D.S."/>
            <person name="Martin F."/>
            <person name="Nordberg H.P."/>
            <person name="Cantor M.N."/>
            <person name="Hua S.X."/>
        </authorList>
    </citation>
    <scope>NUCLEOTIDE SEQUENCE [LARGE SCALE GENOMIC DNA]</scope>
    <source>
        <strain evidence="5 6">F 1598</strain>
    </source>
</reference>
<dbReference type="Gene3D" id="3.40.50.1000">
    <property type="entry name" value="HAD superfamily/HAD-like"/>
    <property type="match status" value="1"/>
</dbReference>
<evidence type="ECO:0000256" key="3">
    <source>
        <dbReference type="ARBA" id="ARBA00022842"/>
    </source>
</evidence>
<evidence type="ECO:0000313" key="6">
    <source>
        <dbReference type="Proteomes" id="UP000054166"/>
    </source>
</evidence>
<dbReference type="InterPro" id="IPR036412">
    <property type="entry name" value="HAD-like_sf"/>
</dbReference>
<evidence type="ECO:0000256" key="4">
    <source>
        <dbReference type="ARBA" id="ARBA00023277"/>
    </source>
</evidence>
<sequence>MPPIKEILFDCDNTLVLSESLAFEACAELANEILEAQGISDRFTGPQLLSTFVGQNFRGMMLGLQKMYNFELPENQLDDYVDRELGAVTKKLNEAAQPCEGVMEELEKLKGSGRYGLAVVSSSALPRVIASIKKTEMYHYFPSDHIFSAATSLEKPTSKPDPAIYLHACKVIGVQPGECVAVEDSRSGATAAKNAKIPLIGYVGSYLEDGKEKQESVAKMLKEECGAIVVMYHWSEFEECLKKVEVS</sequence>
<keyword evidence="6" id="KW-1185">Reference proteome</keyword>
<dbReference type="Proteomes" id="UP000054166">
    <property type="component" value="Unassembled WGS sequence"/>
</dbReference>
<comment type="cofactor">
    <cofactor evidence="1">
        <name>Mg(2+)</name>
        <dbReference type="ChEBI" id="CHEBI:18420"/>
    </cofactor>
</comment>
<proteinExistence type="predicted"/>
<dbReference type="SUPFAM" id="SSF56784">
    <property type="entry name" value="HAD-like"/>
    <property type="match status" value="1"/>
</dbReference>
<dbReference type="InParanoid" id="A0A0C3EWD7"/>
<dbReference type="AlphaFoldDB" id="A0A0C3EWD7"/>
<dbReference type="PANTHER" id="PTHR46193">
    <property type="entry name" value="6-PHOSPHOGLUCONATE PHOSPHATASE"/>
    <property type="match status" value="1"/>
</dbReference>
<dbReference type="OrthoDB" id="2107174at2759"/>
<dbReference type="EMBL" id="KN833140">
    <property type="protein sequence ID" value="KIM72324.1"/>
    <property type="molecule type" value="Genomic_DNA"/>
</dbReference>
<protein>
    <submittedName>
        <fullName evidence="5">Uncharacterized protein</fullName>
    </submittedName>
</protein>
<keyword evidence="2" id="KW-0479">Metal-binding</keyword>
<gene>
    <name evidence="5" type="ORF">PILCRDRAFT_742485</name>
</gene>
<dbReference type="InterPro" id="IPR006439">
    <property type="entry name" value="HAD-SF_hydro_IA"/>
</dbReference>
<evidence type="ECO:0000256" key="1">
    <source>
        <dbReference type="ARBA" id="ARBA00001946"/>
    </source>
</evidence>
<dbReference type="PANTHER" id="PTHR46193:SF18">
    <property type="entry name" value="HEXITOL PHOSPHATASE B"/>
    <property type="match status" value="1"/>
</dbReference>
<dbReference type="STRING" id="765440.A0A0C3EWD7"/>
<dbReference type="GO" id="GO:0046872">
    <property type="term" value="F:metal ion binding"/>
    <property type="evidence" value="ECO:0007669"/>
    <property type="project" value="UniProtKB-KW"/>
</dbReference>
<reference evidence="6" key="2">
    <citation type="submission" date="2015-01" db="EMBL/GenBank/DDBJ databases">
        <title>Evolutionary Origins and Diversification of the Mycorrhizal Mutualists.</title>
        <authorList>
            <consortium name="DOE Joint Genome Institute"/>
            <consortium name="Mycorrhizal Genomics Consortium"/>
            <person name="Kohler A."/>
            <person name="Kuo A."/>
            <person name="Nagy L.G."/>
            <person name="Floudas D."/>
            <person name="Copeland A."/>
            <person name="Barry K.W."/>
            <person name="Cichocki N."/>
            <person name="Veneault-Fourrey C."/>
            <person name="LaButti K."/>
            <person name="Lindquist E.A."/>
            <person name="Lipzen A."/>
            <person name="Lundell T."/>
            <person name="Morin E."/>
            <person name="Murat C."/>
            <person name="Riley R."/>
            <person name="Ohm R."/>
            <person name="Sun H."/>
            <person name="Tunlid A."/>
            <person name="Henrissat B."/>
            <person name="Grigoriev I.V."/>
            <person name="Hibbett D.S."/>
            <person name="Martin F."/>
        </authorList>
    </citation>
    <scope>NUCLEOTIDE SEQUENCE [LARGE SCALE GENOMIC DNA]</scope>
    <source>
        <strain evidence="6">F 1598</strain>
    </source>
</reference>
<name>A0A0C3EWD7_PILCF</name>
<dbReference type="InterPro" id="IPR023198">
    <property type="entry name" value="PGP-like_dom2"/>
</dbReference>
<dbReference type="NCBIfam" id="TIGR01509">
    <property type="entry name" value="HAD-SF-IA-v3"/>
    <property type="match status" value="1"/>
</dbReference>
<dbReference type="InterPro" id="IPR051600">
    <property type="entry name" value="Beta-PGM-like"/>
</dbReference>
<accession>A0A0C3EWD7</accession>
<keyword evidence="3" id="KW-0460">Magnesium</keyword>
<dbReference type="InterPro" id="IPR023214">
    <property type="entry name" value="HAD_sf"/>
</dbReference>
<keyword evidence="4" id="KW-0119">Carbohydrate metabolism</keyword>
<dbReference type="GO" id="GO:0016791">
    <property type="term" value="F:phosphatase activity"/>
    <property type="evidence" value="ECO:0007669"/>
    <property type="project" value="UniProtKB-ARBA"/>
</dbReference>
<dbReference type="SFLD" id="SFLDS00003">
    <property type="entry name" value="Haloacid_Dehalogenase"/>
    <property type="match status" value="1"/>
</dbReference>